<keyword evidence="2" id="KW-0186">Copper</keyword>
<accession>A0A2H5Y306</accession>
<evidence type="ECO:0000259" key="4">
    <source>
        <dbReference type="Pfam" id="PF13473"/>
    </source>
</evidence>
<dbReference type="Pfam" id="PF13473">
    <property type="entry name" value="Cupredoxin_1"/>
    <property type="match status" value="1"/>
</dbReference>
<dbReference type="AlphaFoldDB" id="A0A2H5Y306"/>
<organism evidence="5 6">
    <name type="scientific">Candidatus Thermoflexus japonica</name>
    <dbReference type="NCBI Taxonomy" id="2035417"/>
    <lineage>
        <taxon>Bacteria</taxon>
        <taxon>Bacillati</taxon>
        <taxon>Chloroflexota</taxon>
        <taxon>Thermoflexia</taxon>
        <taxon>Thermoflexales</taxon>
        <taxon>Thermoflexaceae</taxon>
        <taxon>Thermoflexus</taxon>
    </lineage>
</organism>
<feature type="signal peptide" evidence="3">
    <location>
        <begin position="1"/>
        <end position="22"/>
    </location>
</feature>
<dbReference type="PANTHER" id="PTHR38439">
    <property type="entry name" value="AURACYANIN-B"/>
    <property type="match status" value="1"/>
</dbReference>
<evidence type="ECO:0000313" key="6">
    <source>
        <dbReference type="Proteomes" id="UP000236642"/>
    </source>
</evidence>
<dbReference type="PANTHER" id="PTHR38439:SF3">
    <property type="entry name" value="COPPER-RESISTANT CUPROPROTEIN COPI"/>
    <property type="match status" value="1"/>
</dbReference>
<dbReference type="InterPro" id="IPR050845">
    <property type="entry name" value="Cu-binding_ET"/>
</dbReference>
<keyword evidence="1" id="KW-0479">Metal-binding</keyword>
<dbReference type="InterPro" id="IPR033138">
    <property type="entry name" value="Cu_oxidase_CS"/>
</dbReference>
<feature type="chain" id="PRO_5014169038" evidence="3">
    <location>
        <begin position="23"/>
        <end position="158"/>
    </location>
</feature>
<feature type="domain" description="EfeO-type cupredoxin-like" evidence="4">
    <location>
        <begin position="10"/>
        <end position="70"/>
    </location>
</feature>
<dbReference type="SUPFAM" id="SSF49503">
    <property type="entry name" value="Cupredoxins"/>
    <property type="match status" value="1"/>
</dbReference>
<reference evidence="6" key="1">
    <citation type="submission" date="2017-09" db="EMBL/GenBank/DDBJ databases">
        <title>Metaegenomics of thermophilic ammonia-oxidizing enrichment culture.</title>
        <authorList>
            <person name="Kato S."/>
            <person name="Suzuki K."/>
        </authorList>
    </citation>
    <scope>NUCLEOTIDE SEQUENCE [LARGE SCALE GENOMIC DNA]</scope>
</reference>
<dbReference type="Gene3D" id="2.60.40.420">
    <property type="entry name" value="Cupredoxins - blue copper proteins"/>
    <property type="match status" value="1"/>
</dbReference>
<comment type="caution">
    <text evidence="5">The sequence shown here is derived from an EMBL/GenBank/DDBJ whole genome shotgun (WGS) entry which is preliminary data.</text>
</comment>
<proteinExistence type="predicted"/>
<gene>
    <name evidence="5" type="ORF">HRbin22_00055</name>
</gene>
<keyword evidence="3" id="KW-0732">Signal</keyword>
<dbReference type="Proteomes" id="UP000236642">
    <property type="component" value="Unassembled WGS sequence"/>
</dbReference>
<evidence type="ECO:0000256" key="3">
    <source>
        <dbReference type="SAM" id="SignalP"/>
    </source>
</evidence>
<dbReference type="PROSITE" id="PS51257">
    <property type="entry name" value="PROKAR_LIPOPROTEIN"/>
    <property type="match status" value="1"/>
</dbReference>
<evidence type="ECO:0000256" key="2">
    <source>
        <dbReference type="ARBA" id="ARBA00023008"/>
    </source>
</evidence>
<dbReference type="InterPro" id="IPR028096">
    <property type="entry name" value="EfeO_Cupredoxin"/>
</dbReference>
<sequence length="158" mass="17556">MRLRMQLGVLLIGLALLLSACATSPTRGVTAITVELGEFYFKPARLELPAGQTVTLQLINKGQVEHEFMVGREVEQHEHEGKMEGFSQDFFAGMEVTYTVEKGKVEREEEHGFEVELEPGGKATLTFTVPSDRKGEWEIGCFVPGHYEAGMKGVLIVR</sequence>
<dbReference type="InterPro" id="IPR008972">
    <property type="entry name" value="Cupredoxin"/>
</dbReference>
<evidence type="ECO:0000313" key="5">
    <source>
        <dbReference type="EMBL" id="GBD07829.1"/>
    </source>
</evidence>
<dbReference type="GO" id="GO:0046872">
    <property type="term" value="F:metal ion binding"/>
    <property type="evidence" value="ECO:0007669"/>
    <property type="project" value="UniProtKB-KW"/>
</dbReference>
<protein>
    <submittedName>
        <fullName evidence="5">Auracyanin-A</fullName>
    </submittedName>
</protein>
<dbReference type="PROSITE" id="PS00079">
    <property type="entry name" value="MULTICOPPER_OXIDASE1"/>
    <property type="match status" value="1"/>
</dbReference>
<name>A0A2H5Y306_9CHLR</name>
<dbReference type="EMBL" id="BEHY01000001">
    <property type="protein sequence ID" value="GBD07829.1"/>
    <property type="molecule type" value="Genomic_DNA"/>
</dbReference>
<evidence type="ECO:0000256" key="1">
    <source>
        <dbReference type="ARBA" id="ARBA00022723"/>
    </source>
</evidence>